<organism evidence="3 4">
    <name type="scientific">Candidatus Egerieimonas intestinavium</name>
    <dbReference type="NCBI Taxonomy" id="2840777"/>
    <lineage>
        <taxon>Bacteria</taxon>
        <taxon>Bacillati</taxon>
        <taxon>Bacillota</taxon>
        <taxon>Clostridia</taxon>
        <taxon>Lachnospirales</taxon>
        <taxon>Lachnospiraceae</taxon>
        <taxon>Lachnospiraceae incertae sedis</taxon>
        <taxon>Candidatus Egerieimonas</taxon>
    </lineage>
</organism>
<keyword evidence="1" id="KW-0472">Membrane</keyword>
<evidence type="ECO:0000313" key="3">
    <source>
        <dbReference type="EMBL" id="HIR91793.1"/>
    </source>
</evidence>
<feature type="chain" id="PRO_5038745536" evidence="2">
    <location>
        <begin position="25"/>
        <end position="294"/>
    </location>
</feature>
<name>A0A9D1EGX6_9FIRM</name>
<accession>A0A9D1EGX6</accession>
<dbReference type="EMBL" id="DVHU01000001">
    <property type="protein sequence ID" value="HIR91793.1"/>
    <property type="molecule type" value="Genomic_DNA"/>
</dbReference>
<evidence type="ECO:0000256" key="2">
    <source>
        <dbReference type="SAM" id="SignalP"/>
    </source>
</evidence>
<evidence type="ECO:0000313" key="4">
    <source>
        <dbReference type="Proteomes" id="UP000886841"/>
    </source>
</evidence>
<gene>
    <name evidence="3" type="ORF">IAB98_00035</name>
</gene>
<keyword evidence="2" id="KW-0732">Signal</keyword>
<dbReference type="Proteomes" id="UP000886841">
    <property type="component" value="Unassembled WGS sequence"/>
</dbReference>
<keyword evidence="1" id="KW-0812">Transmembrane</keyword>
<sequence length="294" mass="32493">MKKKLYLLFLFIISLLVVTVPAWAEPVYDSLPESPEYQDILALEPEMLSWLSGMGTSDPDHPEAALDVSEAVLSYENAAKVYVETGLEYLDSDSEEDICAYLETCNYVWVIPGELPDQHIRITVARGLPLNPDAAPLLSEEEKAQIQENEGKWQISEAAIQMPEFYRNRLQTTAQEYDRILFVGGMPGLQQPMALGFQEQKAAVWIDLGYSYPVLEGAAQPLSSGSGLYAYEEVINRVRGYIPPSGDTGGGGDSQDSAFPGEYASLIVCVSLMGALLLIVFISWGIRKLRERLG</sequence>
<keyword evidence="1" id="KW-1133">Transmembrane helix</keyword>
<protein>
    <submittedName>
        <fullName evidence="3">Uncharacterized protein</fullName>
    </submittedName>
</protein>
<feature type="transmembrane region" description="Helical" evidence="1">
    <location>
        <begin position="263"/>
        <end position="286"/>
    </location>
</feature>
<comment type="caution">
    <text evidence="3">The sequence shown here is derived from an EMBL/GenBank/DDBJ whole genome shotgun (WGS) entry which is preliminary data.</text>
</comment>
<evidence type="ECO:0000256" key="1">
    <source>
        <dbReference type="SAM" id="Phobius"/>
    </source>
</evidence>
<reference evidence="3" key="2">
    <citation type="journal article" date="2021" name="PeerJ">
        <title>Extensive microbial diversity within the chicken gut microbiome revealed by metagenomics and culture.</title>
        <authorList>
            <person name="Gilroy R."/>
            <person name="Ravi A."/>
            <person name="Getino M."/>
            <person name="Pursley I."/>
            <person name="Horton D.L."/>
            <person name="Alikhan N.F."/>
            <person name="Baker D."/>
            <person name="Gharbi K."/>
            <person name="Hall N."/>
            <person name="Watson M."/>
            <person name="Adriaenssens E.M."/>
            <person name="Foster-Nyarko E."/>
            <person name="Jarju S."/>
            <person name="Secka A."/>
            <person name="Antonio M."/>
            <person name="Oren A."/>
            <person name="Chaudhuri R.R."/>
            <person name="La Ragione R."/>
            <person name="Hildebrand F."/>
            <person name="Pallen M.J."/>
        </authorList>
    </citation>
    <scope>NUCLEOTIDE SEQUENCE</scope>
    <source>
        <strain evidence="3">ChiSxjej1B13-7041</strain>
    </source>
</reference>
<proteinExistence type="predicted"/>
<dbReference type="AlphaFoldDB" id="A0A9D1EGX6"/>
<reference evidence="3" key="1">
    <citation type="submission" date="2020-10" db="EMBL/GenBank/DDBJ databases">
        <authorList>
            <person name="Gilroy R."/>
        </authorList>
    </citation>
    <scope>NUCLEOTIDE SEQUENCE</scope>
    <source>
        <strain evidence="3">ChiSxjej1B13-7041</strain>
    </source>
</reference>
<feature type="signal peptide" evidence="2">
    <location>
        <begin position="1"/>
        <end position="24"/>
    </location>
</feature>